<dbReference type="NCBIfam" id="TIGR02219">
    <property type="entry name" value="phage_NlpC_fam"/>
    <property type="match status" value="1"/>
</dbReference>
<proteinExistence type="inferred from homology"/>
<dbReference type="InterPro" id="IPR038765">
    <property type="entry name" value="Papain-like_cys_pep_sf"/>
</dbReference>
<evidence type="ECO:0000256" key="2">
    <source>
        <dbReference type="ARBA" id="ARBA00022670"/>
    </source>
</evidence>
<keyword evidence="3" id="KW-0378">Hydrolase</keyword>
<comment type="caution">
    <text evidence="6">The sequence shown here is derived from an EMBL/GenBank/DDBJ whole genome shotgun (WGS) entry which is preliminary data.</text>
</comment>
<evidence type="ECO:0000313" key="6">
    <source>
        <dbReference type="EMBL" id="KAF0677423.1"/>
    </source>
</evidence>
<protein>
    <submittedName>
        <fullName evidence="6">NlpC/P60 family domain containing protein</fullName>
    </submittedName>
</protein>
<feature type="domain" description="NlpC/P60" evidence="5">
    <location>
        <begin position="3"/>
        <end position="143"/>
    </location>
</feature>
<dbReference type="InterPro" id="IPR000064">
    <property type="entry name" value="NLP_P60_dom"/>
</dbReference>
<dbReference type="InterPro" id="IPR011929">
    <property type="entry name" value="Phage_pept_NlpC/P60"/>
</dbReference>
<evidence type="ECO:0000256" key="1">
    <source>
        <dbReference type="ARBA" id="ARBA00007074"/>
    </source>
</evidence>
<reference evidence="6" key="1">
    <citation type="submission" date="2013-03" db="EMBL/GenBank/DDBJ databases">
        <title>Genome Sequence of the Profundibacterium mesophilum strain KAUST100406-0324T from Red Sea, a novel genus in the family Rhodobacteraceae.</title>
        <authorList>
            <person name="Essack M."/>
            <person name="Alam I."/>
            <person name="Lafi F."/>
            <person name="Alawi W."/>
            <person name="Kamanu F."/>
            <person name="Al-Suwailem A."/>
            <person name="Lee O.O."/>
            <person name="Xu Y."/>
            <person name="Bajic V."/>
            <person name="Qian P.-Y."/>
            <person name="Archer J."/>
        </authorList>
    </citation>
    <scope>NUCLEOTIDE SEQUENCE</scope>
    <source>
        <strain evidence="6">KAUST100406-0324</strain>
    </source>
</reference>
<keyword evidence="2" id="KW-0645">Protease</keyword>
<comment type="similarity">
    <text evidence="1">Belongs to the peptidase C40 family.</text>
</comment>
<dbReference type="GO" id="GO:0006508">
    <property type="term" value="P:proteolysis"/>
    <property type="evidence" value="ECO:0007669"/>
    <property type="project" value="UniProtKB-KW"/>
</dbReference>
<evidence type="ECO:0000256" key="3">
    <source>
        <dbReference type="ARBA" id="ARBA00022801"/>
    </source>
</evidence>
<evidence type="ECO:0000259" key="5">
    <source>
        <dbReference type="PROSITE" id="PS51935"/>
    </source>
</evidence>
<sequence>MSGSPEHAVETEARLWIGTPYLHQASCRGAGADCLGLVRGVWRGLYGVEPEASGPYTADWSEPRGEERLWQAALRHMVPAVSAGPRSGELLLFRMRRGAVAKHLGIASRGGRCVIHAYARHGVVESTLCPSWRGRIAARFTFPQRSP</sequence>
<accession>A0A921P1E5</accession>
<dbReference type="EMBL" id="APKE01000003">
    <property type="protein sequence ID" value="KAF0677423.1"/>
    <property type="molecule type" value="Genomic_DNA"/>
</dbReference>
<dbReference type="Proteomes" id="UP000698242">
    <property type="component" value="Unassembled WGS sequence"/>
</dbReference>
<evidence type="ECO:0000256" key="4">
    <source>
        <dbReference type="ARBA" id="ARBA00022807"/>
    </source>
</evidence>
<dbReference type="PROSITE" id="PS51935">
    <property type="entry name" value="NLPC_P60"/>
    <property type="match status" value="1"/>
</dbReference>
<dbReference type="Gene3D" id="3.90.1720.10">
    <property type="entry name" value="endopeptidase domain like (from Nostoc punctiforme)"/>
    <property type="match status" value="1"/>
</dbReference>
<name>A0A921P1E5_9RHOB</name>
<dbReference type="OrthoDB" id="6058745at2"/>
<dbReference type="GO" id="GO:0008234">
    <property type="term" value="F:cysteine-type peptidase activity"/>
    <property type="evidence" value="ECO:0007669"/>
    <property type="project" value="UniProtKB-KW"/>
</dbReference>
<gene>
    <name evidence="6" type="ORF">PMES_00209</name>
</gene>
<dbReference type="SUPFAM" id="SSF54001">
    <property type="entry name" value="Cysteine proteinases"/>
    <property type="match status" value="1"/>
</dbReference>
<keyword evidence="7" id="KW-1185">Reference proteome</keyword>
<dbReference type="RefSeq" id="WP_159963679.1">
    <property type="nucleotide sequence ID" value="NZ_APKE01000003.1"/>
</dbReference>
<dbReference type="AlphaFoldDB" id="A0A921P1E5"/>
<keyword evidence="4" id="KW-0788">Thiol protease</keyword>
<evidence type="ECO:0000313" key="7">
    <source>
        <dbReference type="Proteomes" id="UP000698242"/>
    </source>
</evidence>
<organism evidence="6 7">
    <name type="scientific">Profundibacterium mesophilum KAUST100406-0324</name>
    <dbReference type="NCBI Taxonomy" id="1037889"/>
    <lineage>
        <taxon>Bacteria</taxon>
        <taxon>Pseudomonadati</taxon>
        <taxon>Pseudomonadota</taxon>
        <taxon>Alphaproteobacteria</taxon>
        <taxon>Rhodobacterales</taxon>
        <taxon>Roseobacteraceae</taxon>
        <taxon>Profundibacterium</taxon>
    </lineage>
</organism>